<evidence type="ECO:0000313" key="5">
    <source>
        <dbReference type="EMBL" id="MBF2734985.1"/>
    </source>
</evidence>
<evidence type="ECO:0000259" key="4">
    <source>
        <dbReference type="SMART" id="SM00822"/>
    </source>
</evidence>
<dbReference type="SMART" id="SM00822">
    <property type="entry name" value="PKS_KR"/>
    <property type="match status" value="1"/>
</dbReference>
<protein>
    <submittedName>
        <fullName evidence="5">SDR family oxidoreductase</fullName>
    </submittedName>
</protein>
<reference evidence="5" key="1">
    <citation type="submission" date="2020-10" db="EMBL/GenBank/DDBJ databases">
        <title>An improved Amphimedon queenslandica hologenome assembly reveals how three proteobacterial symbionts can extend the metabolic phenotypic of their marine sponge host.</title>
        <authorList>
            <person name="Degnan B."/>
            <person name="Degnan S."/>
            <person name="Xiang X."/>
        </authorList>
    </citation>
    <scope>NUCLEOTIDE SEQUENCE</scope>
    <source>
        <strain evidence="5">AqS2</strain>
    </source>
</reference>
<comment type="similarity">
    <text evidence="1">Belongs to the short-chain dehydrogenases/reductases (SDR) family.</text>
</comment>
<sequence length="261" mass="27294">MERQLAGRHVLVTGAAGGIGAELCRTLAGRGAKVCGLDRDRASLARLARAQPGIATLAADLGRAQELAKRLAAQAKKDGPFDGLVSNAALFKDAGTLAKTTPAIWKEEIDGNLAGAFNVVHALLPAMRRRKNGALVFIASVNARVFLGHPAYSAAKAALLAFARAAAVEGGRHGVRSNVILPGTVATPAWRGRLRKDPKLFAKLRKWYPLGRIVEPAEVAKAACFLLSDDASAVSGACLDVDCGLMAGVKPLAAELTQEEF</sequence>
<keyword evidence="3" id="KW-0520">NAD</keyword>
<dbReference type="PANTHER" id="PTHR24321">
    <property type="entry name" value="DEHYDROGENASES, SHORT CHAIN"/>
    <property type="match status" value="1"/>
</dbReference>
<evidence type="ECO:0000256" key="2">
    <source>
        <dbReference type="ARBA" id="ARBA00023002"/>
    </source>
</evidence>
<dbReference type="PROSITE" id="PS00061">
    <property type="entry name" value="ADH_SHORT"/>
    <property type="match status" value="1"/>
</dbReference>
<proteinExistence type="inferred from homology"/>
<accession>A0A930UBQ7</accession>
<dbReference type="Proteomes" id="UP000604381">
    <property type="component" value="Unassembled WGS sequence"/>
</dbReference>
<dbReference type="SUPFAM" id="SSF51735">
    <property type="entry name" value="NAD(P)-binding Rossmann-fold domains"/>
    <property type="match status" value="1"/>
</dbReference>
<dbReference type="FunFam" id="3.40.50.720:FF:000084">
    <property type="entry name" value="Short-chain dehydrogenase reductase"/>
    <property type="match status" value="1"/>
</dbReference>
<dbReference type="AlphaFoldDB" id="A0A930UBQ7"/>
<gene>
    <name evidence="5" type="ORF">ISN26_02685</name>
</gene>
<evidence type="ECO:0000256" key="1">
    <source>
        <dbReference type="ARBA" id="ARBA00006484"/>
    </source>
</evidence>
<organism evidence="5 6">
    <name type="scientific">Candidatus Amphirhobacter heronislandensis</name>
    <dbReference type="NCBI Taxonomy" id="1732024"/>
    <lineage>
        <taxon>Bacteria</taxon>
        <taxon>Pseudomonadati</taxon>
        <taxon>Pseudomonadota</taxon>
        <taxon>Gammaproteobacteria</taxon>
        <taxon>Candidatus Tethybacterales</taxon>
        <taxon>Candidatus Tethybacteraceae</taxon>
        <taxon>Candidatus Amphirhobacter</taxon>
    </lineage>
</organism>
<keyword evidence="2" id="KW-0560">Oxidoreductase</keyword>
<dbReference type="InterPro" id="IPR020904">
    <property type="entry name" value="Sc_DH/Rdtase_CS"/>
</dbReference>
<evidence type="ECO:0000256" key="3">
    <source>
        <dbReference type="ARBA" id="ARBA00023027"/>
    </source>
</evidence>
<name>A0A930UBQ7_9GAMM</name>
<dbReference type="EMBL" id="JADHEI010000028">
    <property type="protein sequence ID" value="MBF2734985.1"/>
    <property type="molecule type" value="Genomic_DNA"/>
</dbReference>
<comment type="caution">
    <text evidence="5">The sequence shown here is derived from an EMBL/GenBank/DDBJ whole genome shotgun (WGS) entry which is preliminary data.</text>
</comment>
<dbReference type="CDD" id="cd05233">
    <property type="entry name" value="SDR_c"/>
    <property type="match status" value="1"/>
</dbReference>
<dbReference type="InterPro" id="IPR036291">
    <property type="entry name" value="NAD(P)-bd_dom_sf"/>
</dbReference>
<dbReference type="PRINTS" id="PR00081">
    <property type="entry name" value="GDHRDH"/>
</dbReference>
<dbReference type="PANTHER" id="PTHR24321:SF8">
    <property type="entry name" value="ESTRADIOL 17-BETA-DEHYDROGENASE 8-RELATED"/>
    <property type="match status" value="1"/>
</dbReference>
<feature type="domain" description="Ketoreductase" evidence="4">
    <location>
        <begin position="8"/>
        <end position="193"/>
    </location>
</feature>
<keyword evidence="6" id="KW-1185">Reference proteome</keyword>
<dbReference type="InterPro" id="IPR057326">
    <property type="entry name" value="KR_dom"/>
</dbReference>
<dbReference type="InterPro" id="IPR002347">
    <property type="entry name" value="SDR_fam"/>
</dbReference>
<dbReference type="Gene3D" id="3.40.50.720">
    <property type="entry name" value="NAD(P)-binding Rossmann-like Domain"/>
    <property type="match status" value="1"/>
</dbReference>
<evidence type="ECO:0000313" key="6">
    <source>
        <dbReference type="Proteomes" id="UP000604381"/>
    </source>
</evidence>
<dbReference type="GO" id="GO:0016491">
    <property type="term" value="F:oxidoreductase activity"/>
    <property type="evidence" value="ECO:0007669"/>
    <property type="project" value="UniProtKB-KW"/>
</dbReference>
<dbReference type="PRINTS" id="PR00080">
    <property type="entry name" value="SDRFAMILY"/>
</dbReference>
<dbReference type="Pfam" id="PF13561">
    <property type="entry name" value="adh_short_C2"/>
    <property type="match status" value="1"/>
</dbReference>